<evidence type="ECO:0000256" key="2">
    <source>
        <dbReference type="SAM" id="Phobius"/>
    </source>
</evidence>
<dbReference type="EMBL" id="JALNTG010000025">
    <property type="protein sequence ID" value="MDD9320147.1"/>
    <property type="molecule type" value="Genomic_DNA"/>
</dbReference>
<dbReference type="Gene3D" id="2.40.30.170">
    <property type="match status" value="1"/>
</dbReference>
<feature type="domain" description="AprE-like beta-barrel" evidence="3">
    <location>
        <begin position="297"/>
        <end position="385"/>
    </location>
</feature>
<dbReference type="AlphaFoldDB" id="A0AB35K4D9"/>
<dbReference type="InterPro" id="IPR050739">
    <property type="entry name" value="MFP"/>
</dbReference>
<protein>
    <submittedName>
        <fullName evidence="4">HlyD family efflux transporter periplasmic adaptor subunit</fullName>
    </submittedName>
</protein>
<name>A0AB35K4D9_9GAMM</name>
<keyword evidence="1" id="KW-0175">Coiled coil</keyword>
<feature type="coiled-coil region" evidence="1">
    <location>
        <begin position="125"/>
        <end position="159"/>
    </location>
</feature>
<keyword evidence="2" id="KW-0472">Membrane</keyword>
<evidence type="ECO:0000259" key="3">
    <source>
        <dbReference type="Pfam" id="PF26002"/>
    </source>
</evidence>
<dbReference type="PANTHER" id="PTHR30386">
    <property type="entry name" value="MEMBRANE FUSION SUBUNIT OF EMRAB-TOLC MULTIDRUG EFFLUX PUMP"/>
    <property type="match status" value="1"/>
</dbReference>
<sequence>MFRKEAIEAQQHNNYGNILITRSNSSWLIVFIFLFIFFIVFLYIIFGSYTKKVTTKGEIYPVGGPINIKSPANGILIFKGLKEGANVTKDSSLFLVSDNRYDDDKGGDYLKDSFSILNHKKEYIIQEKDIKIQEVNKQKTNLQEQIENKKNDLKFYKEELVIQYDLLKSANELYKAFLSLTAENAASNLERDRQKEKIDNLKIEIIKLKKEIETTSYDISRIKNEISLIDDNFKKEIVYLNKESSNIDGEILQNKFQKNFTVRAPVNGVITAITAKSGEIINEGDNIAILLPVDSKLVANLYLKSEAIGFVEKGQRIKIRYKAYPYQKYGQYWGEIFSISKNPLPSNNGEKLYKITASLDRDYIVVDNKKIKLLSGMEIEADIEQENKRLIEWIIDPLYKFKNFF</sequence>
<comment type="caution">
    <text evidence="4">The sequence shown here is derived from an EMBL/GenBank/DDBJ whole genome shotgun (WGS) entry which is preliminary data.</text>
</comment>
<keyword evidence="2" id="KW-1133">Transmembrane helix</keyword>
<evidence type="ECO:0000313" key="5">
    <source>
        <dbReference type="Proteomes" id="UP001150055"/>
    </source>
</evidence>
<accession>A0AB35K4D9</accession>
<gene>
    <name evidence="4" type="ORF">M0O54_08420</name>
</gene>
<dbReference type="Proteomes" id="UP001150055">
    <property type="component" value="Unassembled WGS sequence"/>
</dbReference>
<dbReference type="PANTHER" id="PTHR30386:SF28">
    <property type="entry name" value="EXPORTED PROTEIN"/>
    <property type="match status" value="1"/>
</dbReference>
<feature type="coiled-coil region" evidence="1">
    <location>
        <begin position="184"/>
        <end position="218"/>
    </location>
</feature>
<reference evidence="4" key="1">
    <citation type="submission" date="2022-12" db="EMBL/GenBank/DDBJ databases">
        <title>Acinetobacter lactucae: Emerging opportunistic pathogenic species of genus Acinetobacter isolated from immunocompromised patients in clinical settings of India.</title>
        <authorList>
            <person name="Amar A.K."/>
            <person name="Sawant A.R."/>
            <person name="Meera M."/>
            <person name="Tomar A."/>
            <person name="Sistla S."/>
            <person name="Prashanth K."/>
        </authorList>
    </citation>
    <scope>NUCLEOTIDE SEQUENCE</scope>
    <source>
        <strain evidence="4">PKAL1828C</strain>
    </source>
</reference>
<dbReference type="InterPro" id="IPR058982">
    <property type="entry name" value="Beta-barrel_AprE"/>
</dbReference>
<dbReference type="Pfam" id="PF26002">
    <property type="entry name" value="Beta-barrel_AprE"/>
    <property type="match status" value="1"/>
</dbReference>
<organism evidence="4 5">
    <name type="scientific">Acinetobacter lactucae</name>
    <dbReference type="NCBI Taxonomy" id="1785128"/>
    <lineage>
        <taxon>Bacteria</taxon>
        <taxon>Pseudomonadati</taxon>
        <taxon>Pseudomonadota</taxon>
        <taxon>Gammaproteobacteria</taxon>
        <taxon>Moraxellales</taxon>
        <taxon>Moraxellaceae</taxon>
        <taxon>Acinetobacter</taxon>
        <taxon>Acinetobacter calcoaceticus/baumannii complex</taxon>
    </lineage>
</organism>
<evidence type="ECO:0000313" key="4">
    <source>
        <dbReference type="EMBL" id="MDD9320147.1"/>
    </source>
</evidence>
<feature type="transmembrane region" description="Helical" evidence="2">
    <location>
        <begin position="27"/>
        <end position="46"/>
    </location>
</feature>
<dbReference type="RefSeq" id="WP_274579046.1">
    <property type="nucleotide sequence ID" value="NZ_JALNTG010000025.1"/>
</dbReference>
<dbReference type="PRINTS" id="PR01490">
    <property type="entry name" value="RTXTOXIND"/>
</dbReference>
<evidence type="ECO:0000256" key="1">
    <source>
        <dbReference type="SAM" id="Coils"/>
    </source>
</evidence>
<proteinExistence type="predicted"/>
<keyword evidence="2" id="KW-0812">Transmembrane</keyword>